<protein>
    <submittedName>
        <fullName evidence="2">HypC/HybG/HupF family hydrogenase formation chaperone</fullName>
    </submittedName>
</protein>
<dbReference type="PANTHER" id="PTHR35177:SF2">
    <property type="entry name" value="HYDROGENASE MATURATION FACTOR HYBG"/>
    <property type="match status" value="1"/>
</dbReference>
<proteinExistence type="inferred from homology"/>
<dbReference type="Proteomes" id="UP001597337">
    <property type="component" value="Unassembled WGS sequence"/>
</dbReference>
<keyword evidence="3" id="KW-1185">Reference proteome</keyword>
<sequence length="91" mass="9463">MCLAIPAEVIQVDPDSDTARVALGGVVKEISLALVTDVTVGDYVLVHVGYALNKISQAEAEHTLALIREIGMLQEEPSTSDATEAGAGRSA</sequence>
<evidence type="ECO:0000256" key="1">
    <source>
        <dbReference type="ARBA" id="ARBA00006018"/>
    </source>
</evidence>
<dbReference type="EMBL" id="JBHUHX010000024">
    <property type="protein sequence ID" value="MFD2112377.1"/>
    <property type="molecule type" value="Genomic_DNA"/>
</dbReference>
<dbReference type="InterPro" id="IPR001109">
    <property type="entry name" value="Hydrogenase_HupF/HypC"/>
</dbReference>
<evidence type="ECO:0000313" key="2">
    <source>
        <dbReference type="EMBL" id="MFD2112377.1"/>
    </source>
</evidence>
<dbReference type="SUPFAM" id="SSF159127">
    <property type="entry name" value="HupF/HypC-like"/>
    <property type="match status" value="1"/>
</dbReference>
<comment type="caution">
    <text evidence="2">The sequence shown here is derived from an EMBL/GenBank/DDBJ whole genome shotgun (WGS) entry which is preliminary data.</text>
</comment>
<dbReference type="Gene3D" id="2.30.30.140">
    <property type="match status" value="1"/>
</dbReference>
<name>A0ABW4Y875_9GAMM</name>
<organism evidence="2 3">
    <name type="scientific">Thiorhodococcus fuscus</name>
    <dbReference type="NCBI Taxonomy" id="527200"/>
    <lineage>
        <taxon>Bacteria</taxon>
        <taxon>Pseudomonadati</taxon>
        <taxon>Pseudomonadota</taxon>
        <taxon>Gammaproteobacteria</taxon>
        <taxon>Chromatiales</taxon>
        <taxon>Chromatiaceae</taxon>
        <taxon>Thiorhodococcus</taxon>
    </lineage>
</organism>
<dbReference type="Pfam" id="PF01455">
    <property type="entry name" value="HupF_HypC"/>
    <property type="match status" value="1"/>
</dbReference>
<comment type="similarity">
    <text evidence="1">Belongs to the HupF/HypC family.</text>
</comment>
<dbReference type="NCBIfam" id="TIGR00074">
    <property type="entry name" value="hypC_hupF"/>
    <property type="match status" value="1"/>
</dbReference>
<gene>
    <name evidence="2" type="ORF">ACFSJC_11045</name>
</gene>
<accession>A0ABW4Y875</accession>
<reference evidence="3" key="1">
    <citation type="journal article" date="2019" name="Int. J. Syst. Evol. Microbiol.">
        <title>The Global Catalogue of Microorganisms (GCM) 10K type strain sequencing project: providing services to taxonomists for standard genome sequencing and annotation.</title>
        <authorList>
            <consortium name="The Broad Institute Genomics Platform"/>
            <consortium name="The Broad Institute Genome Sequencing Center for Infectious Disease"/>
            <person name="Wu L."/>
            <person name="Ma J."/>
        </authorList>
    </citation>
    <scope>NUCLEOTIDE SEQUENCE [LARGE SCALE GENOMIC DNA]</scope>
    <source>
        <strain evidence="3">KACC 12597</strain>
    </source>
</reference>
<dbReference type="PANTHER" id="PTHR35177">
    <property type="entry name" value="HYDROGENASE MATURATION FACTOR HYBG"/>
    <property type="match status" value="1"/>
</dbReference>
<dbReference type="PRINTS" id="PR00445">
    <property type="entry name" value="HUPFHYPC"/>
</dbReference>
<dbReference type="RefSeq" id="WP_386026599.1">
    <property type="nucleotide sequence ID" value="NZ_JBHUHX010000024.1"/>
</dbReference>
<evidence type="ECO:0000313" key="3">
    <source>
        <dbReference type="Proteomes" id="UP001597337"/>
    </source>
</evidence>